<protein>
    <submittedName>
        <fullName evidence="1">Uncharacterized protein</fullName>
    </submittedName>
</protein>
<organism evidence="1 2">
    <name type="scientific">Pseudarthrobacter siccitolerans</name>
    <dbReference type="NCBI Taxonomy" id="861266"/>
    <lineage>
        <taxon>Bacteria</taxon>
        <taxon>Bacillati</taxon>
        <taxon>Actinomycetota</taxon>
        <taxon>Actinomycetes</taxon>
        <taxon>Micrococcales</taxon>
        <taxon>Micrococcaceae</taxon>
        <taxon>Pseudarthrobacter</taxon>
    </lineage>
</organism>
<dbReference type="Proteomes" id="UP000035722">
    <property type="component" value="Unassembled WGS sequence"/>
</dbReference>
<gene>
    <name evidence="1" type="ORF">ARTSIC4J27_995</name>
</gene>
<name>A0A024GZM7_9MICC</name>
<accession>A0A024GZM7</accession>
<proteinExistence type="predicted"/>
<dbReference type="AlphaFoldDB" id="A0A024GZM7"/>
<dbReference type="EMBL" id="CAQI01000032">
    <property type="protein sequence ID" value="CCQ45062.1"/>
    <property type="molecule type" value="Genomic_DNA"/>
</dbReference>
<reference evidence="2" key="1">
    <citation type="journal article" date="2014" name="Genome Announc.">
        <title>Genome Sequence of Arthrobacter siccitolerans 4J27, a Xeroprotectant-Producing Desiccation-Tolerant Microorganism.</title>
        <authorList>
            <person name="Manzanera M."/>
            <person name="Santa-Cruz-Calvo L."/>
            <person name="Vilchez J.I."/>
            <person name="Garcia-Fontana C."/>
            <person name="Silva-Castro G.A."/>
            <person name="Calvo C."/>
            <person name="Gonzalez-Lopez J."/>
        </authorList>
    </citation>
    <scope>NUCLEOTIDE SEQUENCE [LARGE SCALE GENOMIC DNA]</scope>
    <source>
        <strain evidence="2">4J27</strain>
    </source>
</reference>
<keyword evidence="2" id="KW-1185">Reference proteome</keyword>
<comment type="caution">
    <text evidence="1">The sequence shown here is derived from an EMBL/GenBank/DDBJ whole genome shotgun (WGS) entry which is preliminary data.</text>
</comment>
<evidence type="ECO:0000313" key="2">
    <source>
        <dbReference type="Proteomes" id="UP000035722"/>
    </source>
</evidence>
<sequence>MLACGVVCGDRHCSVLLLPLFLPSICPQLVSYPASGGIVEKLLDSGVAGRRIATVSQLTAAGVDKMARRVAVRSRDRWTTPREDPYVPAPPNMRLPRLRINASSLNRRSVHWFGVRDSWQSLPSGYNKASR</sequence>
<evidence type="ECO:0000313" key="1">
    <source>
        <dbReference type="EMBL" id="CCQ45062.1"/>
    </source>
</evidence>